<evidence type="ECO:0000256" key="2">
    <source>
        <dbReference type="ARBA" id="ARBA00023002"/>
    </source>
</evidence>
<dbReference type="RefSeq" id="WP_380601036.1">
    <property type="nucleotide sequence ID" value="NZ_JBHSDU010000014.1"/>
</dbReference>
<gene>
    <name evidence="5" type="ORF">ACFPN2_23180</name>
</gene>
<evidence type="ECO:0000313" key="5">
    <source>
        <dbReference type="EMBL" id="MFC4312004.1"/>
    </source>
</evidence>
<dbReference type="PANTHER" id="PTHR11516:SF60">
    <property type="entry name" value="PYRUVATE DEHYDROGENASE E1 COMPONENT SUBUNIT ALPHA"/>
    <property type="match status" value="1"/>
</dbReference>
<comment type="cofactor">
    <cofactor evidence="1">
        <name>thiamine diphosphate</name>
        <dbReference type="ChEBI" id="CHEBI:58937"/>
    </cofactor>
</comment>
<sequence length="327" mass="34881">MNLREHGRAALRMMLLIREFEQRLKGFAEEKLIRGSTHPSVGMEAVAVGVSMALGPDDCIASNHRGHAHCLARGADPGRTLAEIFGRADGYCKGKGGSMHIGVQELGILGTNGIVGAGIGLATGAALAASVSKRNEVAVAYFGDGGSNQGVLAESMNLAAIWKLPVIFVCENNHYAQSSAIERMFAQPQISRRGPAYGVPAVDVDGMDVAAVYDAAVAAVTRARSQGGPTLIVADTYRFLGHMADDTQMYRALIEVDEWRAKCPIDRLANTLVAAGLLTKHERDEMSTEIKREVDDAECMARQSPAPTAQWAFTDVDTWQAAEGVIA</sequence>
<keyword evidence="3" id="KW-0786">Thiamine pyrophosphate</keyword>
<proteinExistence type="predicted"/>
<dbReference type="InterPro" id="IPR029061">
    <property type="entry name" value="THDP-binding"/>
</dbReference>
<protein>
    <submittedName>
        <fullName evidence="5">Thiamine pyrophosphate-dependent dehydrogenase E1 component subunit alpha</fullName>
    </submittedName>
</protein>
<accession>A0ABV8SWK9</accession>
<dbReference type="EMBL" id="JBHSDU010000014">
    <property type="protein sequence ID" value="MFC4312004.1"/>
    <property type="molecule type" value="Genomic_DNA"/>
</dbReference>
<reference evidence="6" key="1">
    <citation type="journal article" date="2019" name="Int. J. Syst. Evol. Microbiol.">
        <title>The Global Catalogue of Microorganisms (GCM) 10K type strain sequencing project: providing services to taxonomists for standard genome sequencing and annotation.</title>
        <authorList>
            <consortium name="The Broad Institute Genomics Platform"/>
            <consortium name="The Broad Institute Genome Sequencing Center for Infectious Disease"/>
            <person name="Wu L."/>
            <person name="Ma J."/>
        </authorList>
    </citation>
    <scope>NUCLEOTIDE SEQUENCE [LARGE SCALE GENOMIC DNA]</scope>
    <source>
        <strain evidence="6">CGMCC 1.10759</strain>
    </source>
</reference>
<keyword evidence="6" id="KW-1185">Reference proteome</keyword>
<dbReference type="Pfam" id="PF00676">
    <property type="entry name" value="E1_dh"/>
    <property type="match status" value="1"/>
</dbReference>
<organism evidence="5 6">
    <name type="scientific">Steroidobacter flavus</name>
    <dbReference type="NCBI Taxonomy" id="1842136"/>
    <lineage>
        <taxon>Bacteria</taxon>
        <taxon>Pseudomonadati</taxon>
        <taxon>Pseudomonadota</taxon>
        <taxon>Gammaproteobacteria</taxon>
        <taxon>Steroidobacterales</taxon>
        <taxon>Steroidobacteraceae</taxon>
        <taxon>Steroidobacter</taxon>
    </lineage>
</organism>
<comment type="caution">
    <text evidence="5">The sequence shown here is derived from an EMBL/GenBank/DDBJ whole genome shotgun (WGS) entry which is preliminary data.</text>
</comment>
<dbReference type="SUPFAM" id="SSF52518">
    <property type="entry name" value="Thiamin diphosphate-binding fold (THDP-binding)"/>
    <property type="match status" value="1"/>
</dbReference>
<evidence type="ECO:0000256" key="1">
    <source>
        <dbReference type="ARBA" id="ARBA00001964"/>
    </source>
</evidence>
<dbReference type="InterPro" id="IPR001017">
    <property type="entry name" value="DH_E1"/>
</dbReference>
<dbReference type="Gene3D" id="3.40.50.970">
    <property type="match status" value="1"/>
</dbReference>
<name>A0ABV8SWK9_9GAMM</name>
<dbReference type="Proteomes" id="UP001595904">
    <property type="component" value="Unassembled WGS sequence"/>
</dbReference>
<keyword evidence="2" id="KW-0560">Oxidoreductase</keyword>
<dbReference type="CDD" id="cd02000">
    <property type="entry name" value="TPP_E1_PDC_ADC_BCADC"/>
    <property type="match status" value="1"/>
</dbReference>
<evidence type="ECO:0000256" key="3">
    <source>
        <dbReference type="ARBA" id="ARBA00023052"/>
    </source>
</evidence>
<dbReference type="PANTHER" id="PTHR11516">
    <property type="entry name" value="PYRUVATE DEHYDROGENASE E1 COMPONENT, ALPHA SUBUNIT BACTERIAL AND ORGANELLAR"/>
    <property type="match status" value="1"/>
</dbReference>
<feature type="domain" description="Dehydrogenase E1 component" evidence="4">
    <location>
        <begin position="13"/>
        <end position="309"/>
    </location>
</feature>
<evidence type="ECO:0000259" key="4">
    <source>
        <dbReference type="Pfam" id="PF00676"/>
    </source>
</evidence>
<dbReference type="InterPro" id="IPR050642">
    <property type="entry name" value="PDH_E1_Alpha_Subunit"/>
</dbReference>
<evidence type="ECO:0000313" key="6">
    <source>
        <dbReference type="Proteomes" id="UP001595904"/>
    </source>
</evidence>